<reference evidence="1" key="1">
    <citation type="submission" date="2022-04" db="EMBL/GenBank/DDBJ databases">
        <title>Hymenobacter sp. isolated from the air.</title>
        <authorList>
            <person name="Won M."/>
            <person name="Lee C.-M."/>
            <person name="Woen H.-Y."/>
            <person name="Kwon S.-W."/>
        </authorList>
    </citation>
    <scope>NUCLEOTIDE SEQUENCE</scope>
    <source>
        <strain evidence="1">5116S-3</strain>
    </source>
</reference>
<gene>
    <name evidence="1" type="ORF">MUN79_17140</name>
</gene>
<dbReference type="AlphaFoldDB" id="A0A8T9Q5U6"/>
<dbReference type="RefSeq" id="WP_244673875.1">
    <property type="nucleotide sequence ID" value="NZ_CP095046.1"/>
</dbReference>
<name>A0A8T9Q5U6_9BACT</name>
<dbReference type="KEGG" id="hcu:MUN79_17140"/>
<accession>A0A8T9Q5U6</accession>
<dbReference type="EMBL" id="CP095046">
    <property type="protein sequence ID" value="UOQ70453.1"/>
    <property type="molecule type" value="Genomic_DNA"/>
</dbReference>
<sequence>MAVVDIQAVELYHLSADGPRLVRTIETQSEFVAALTTTDRQRFALLEASGRVVLHSLPTV</sequence>
<dbReference type="Proteomes" id="UP000831796">
    <property type="component" value="Chromosome"/>
</dbReference>
<protein>
    <submittedName>
        <fullName evidence="1">Uncharacterized protein</fullName>
    </submittedName>
</protein>
<organism evidence="1 2">
    <name type="scientific">Hymenobacter cellulosilyticus</name>
    <dbReference type="NCBI Taxonomy" id="2932248"/>
    <lineage>
        <taxon>Bacteria</taxon>
        <taxon>Pseudomonadati</taxon>
        <taxon>Bacteroidota</taxon>
        <taxon>Cytophagia</taxon>
        <taxon>Cytophagales</taxon>
        <taxon>Hymenobacteraceae</taxon>
        <taxon>Hymenobacter</taxon>
    </lineage>
</organism>
<keyword evidence="2" id="KW-1185">Reference proteome</keyword>
<proteinExistence type="predicted"/>
<evidence type="ECO:0000313" key="1">
    <source>
        <dbReference type="EMBL" id="UOQ70453.1"/>
    </source>
</evidence>
<evidence type="ECO:0000313" key="2">
    <source>
        <dbReference type="Proteomes" id="UP000831796"/>
    </source>
</evidence>